<dbReference type="Pfam" id="PF08448">
    <property type="entry name" value="PAS_4"/>
    <property type="match status" value="1"/>
</dbReference>
<evidence type="ECO:0000256" key="1">
    <source>
        <dbReference type="ARBA" id="ARBA00000085"/>
    </source>
</evidence>
<dbReference type="EMBL" id="RKKU01000026">
    <property type="protein sequence ID" value="ROZ81917.1"/>
    <property type="molecule type" value="Genomic_DNA"/>
</dbReference>
<keyword evidence="6" id="KW-0902">Two-component regulatory system</keyword>
<dbReference type="EC" id="2.7.13.3" evidence="2"/>
<dbReference type="SUPFAM" id="SSF55874">
    <property type="entry name" value="ATPase domain of HSP90 chaperone/DNA topoisomerase II/histidine kinase"/>
    <property type="match status" value="1"/>
</dbReference>
<dbReference type="InterPro" id="IPR004358">
    <property type="entry name" value="Sig_transdc_His_kin-like_C"/>
</dbReference>
<name>A0ABX9XHJ2_9PSED</name>
<comment type="catalytic activity">
    <reaction evidence="1">
        <text>ATP + protein L-histidine = ADP + protein N-phospho-L-histidine.</text>
        <dbReference type="EC" id="2.7.13.3"/>
    </reaction>
</comment>
<dbReference type="InterPro" id="IPR003018">
    <property type="entry name" value="GAF"/>
</dbReference>
<keyword evidence="9" id="KW-1185">Reference proteome</keyword>
<comment type="caution">
    <text evidence="8">The sequence shown here is derived from an EMBL/GenBank/DDBJ whole genome shotgun (WGS) entry which is preliminary data.</text>
</comment>
<dbReference type="Gene3D" id="3.30.450.40">
    <property type="match status" value="1"/>
</dbReference>
<dbReference type="InterPro" id="IPR013656">
    <property type="entry name" value="PAS_4"/>
</dbReference>
<dbReference type="InterPro" id="IPR050736">
    <property type="entry name" value="Sensor_HK_Regulatory"/>
</dbReference>
<keyword evidence="3" id="KW-0597">Phosphoprotein</keyword>
<evidence type="ECO:0000256" key="4">
    <source>
        <dbReference type="ARBA" id="ARBA00022679"/>
    </source>
</evidence>
<dbReference type="Gene3D" id="3.30.565.10">
    <property type="entry name" value="Histidine kinase-like ATPase, C-terminal domain"/>
    <property type="match status" value="1"/>
</dbReference>
<dbReference type="SMART" id="SM00065">
    <property type="entry name" value="GAF"/>
    <property type="match status" value="1"/>
</dbReference>
<dbReference type="InterPro" id="IPR029016">
    <property type="entry name" value="GAF-like_dom_sf"/>
</dbReference>
<dbReference type="Gene3D" id="3.30.450.20">
    <property type="entry name" value="PAS domain"/>
    <property type="match status" value="1"/>
</dbReference>
<dbReference type="SMART" id="SM00387">
    <property type="entry name" value="HATPase_c"/>
    <property type="match status" value="1"/>
</dbReference>
<dbReference type="PANTHER" id="PTHR43711">
    <property type="entry name" value="TWO-COMPONENT HISTIDINE KINASE"/>
    <property type="match status" value="1"/>
</dbReference>
<sequence length="512" mass="57770">MDSASEQAFDDITALAALWLEMPVALISLVDDHRQWFKSKVGLEAEETPRDLAFCAHAIKQSELMQVPDAQLDSRFSNNPLVTEDPHIRFYAGMPITTPMGYRLGTLCVIDTKPRQLNRQQQETMERLTRMVEYQLELRLNLLQAVERELQLSEQRALAEGLLDNIKAGVAVCNEQGELTRFNDTAVLWHGLDVRQLPPEQWSTHYSLYRADGVTELRNDETPLARAWRGEVIENEEICLHSRHQAPRFLLCNGGPLKGQSGAHSAMVVMHDITELRNTALLKKHFLATVSHELRTPLTSIGGSISLLRAGTCGPLPASAQRLLEIGHENTIRLNELINDLLDMEQLDAGKMQFLFHEQPIRSLLEKALEAIKPYAQRFKVSLQLSEPCDNPSVFVDERRLLQVLANYLSNAAKFSHEQSTVRVECERFPECVEVRVIDQGIGIAPDQHDKLFKKFSQLDLSDTRKRGGTGLGLSICKELIEHMHGEVGVLSAEGQGATFWFRLPLNSQPEY</sequence>
<dbReference type="InterPro" id="IPR036097">
    <property type="entry name" value="HisK_dim/P_sf"/>
</dbReference>
<gene>
    <name evidence="8" type="ORF">EF096_16540</name>
</gene>
<protein>
    <recommendedName>
        <fullName evidence="2">histidine kinase</fullName>
        <ecNumber evidence="2">2.7.13.3</ecNumber>
    </recommendedName>
</protein>
<keyword evidence="5" id="KW-0418">Kinase</keyword>
<evidence type="ECO:0000256" key="2">
    <source>
        <dbReference type="ARBA" id="ARBA00012438"/>
    </source>
</evidence>
<dbReference type="CDD" id="cd16922">
    <property type="entry name" value="HATPase_EvgS-ArcB-TorS-like"/>
    <property type="match status" value="1"/>
</dbReference>
<dbReference type="PANTHER" id="PTHR43711:SF1">
    <property type="entry name" value="HISTIDINE KINASE 1"/>
    <property type="match status" value="1"/>
</dbReference>
<dbReference type="Gene3D" id="1.10.287.130">
    <property type="match status" value="1"/>
</dbReference>
<dbReference type="InterPro" id="IPR035965">
    <property type="entry name" value="PAS-like_dom_sf"/>
</dbReference>
<evidence type="ECO:0000256" key="5">
    <source>
        <dbReference type="ARBA" id="ARBA00022777"/>
    </source>
</evidence>
<dbReference type="InterPro" id="IPR003661">
    <property type="entry name" value="HisK_dim/P_dom"/>
</dbReference>
<dbReference type="InterPro" id="IPR036890">
    <property type="entry name" value="HATPase_C_sf"/>
</dbReference>
<evidence type="ECO:0000256" key="3">
    <source>
        <dbReference type="ARBA" id="ARBA00022553"/>
    </source>
</evidence>
<keyword evidence="4" id="KW-0808">Transferase</keyword>
<reference evidence="8 9" key="1">
    <citation type="submission" date="2018-11" db="EMBL/GenBank/DDBJ databases">
        <authorList>
            <person name="Jang G.I."/>
            <person name="Hwang C.Y."/>
        </authorList>
    </citation>
    <scope>NUCLEOTIDE SEQUENCE [LARGE SCALE GENOMIC DNA]</scope>
    <source>
        <strain evidence="8 9">SSM26</strain>
    </source>
</reference>
<dbReference type="PRINTS" id="PR00344">
    <property type="entry name" value="BCTRLSENSOR"/>
</dbReference>
<accession>A0ABX9XHJ2</accession>
<dbReference type="SMART" id="SM00388">
    <property type="entry name" value="HisKA"/>
    <property type="match status" value="1"/>
</dbReference>
<evidence type="ECO:0000313" key="8">
    <source>
        <dbReference type="EMBL" id="ROZ81917.1"/>
    </source>
</evidence>
<dbReference type="SUPFAM" id="SSF55781">
    <property type="entry name" value="GAF domain-like"/>
    <property type="match status" value="1"/>
</dbReference>
<feature type="domain" description="Histidine kinase" evidence="7">
    <location>
        <begin position="289"/>
        <end position="508"/>
    </location>
</feature>
<dbReference type="InterPro" id="IPR003594">
    <property type="entry name" value="HATPase_dom"/>
</dbReference>
<dbReference type="SUPFAM" id="SSF55785">
    <property type="entry name" value="PYP-like sensor domain (PAS domain)"/>
    <property type="match status" value="1"/>
</dbReference>
<dbReference type="PROSITE" id="PS50109">
    <property type="entry name" value="HIS_KIN"/>
    <property type="match status" value="1"/>
</dbReference>
<proteinExistence type="predicted"/>
<dbReference type="Pfam" id="PF02518">
    <property type="entry name" value="HATPase_c"/>
    <property type="match status" value="1"/>
</dbReference>
<evidence type="ECO:0000259" key="7">
    <source>
        <dbReference type="PROSITE" id="PS50109"/>
    </source>
</evidence>
<dbReference type="InterPro" id="IPR005467">
    <property type="entry name" value="His_kinase_dom"/>
</dbReference>
<evidence type="ECO:0000256" key="6">
    <source>
        <dbReference type="ARBA" id="ARBA00023012"/>
    </source>
</evidence>
<evidence type="ECO:0000313" key="9">
    <source>
        <dbReference type="Proteomes" id="UP000275199"/>
    </source>
</evidence>
<dbReference type="Pfam" id="PF00512">
    <property type="entry name" value="HisKA"/>
    <property type="match status" value="1"/>
</dbReference>
<dbReference type="SUPFAM" id="SSF47384">
    <property type="entry name" value="Homodimeric domain of signal transducing histidine kinase"/>
    <property type="match status" value="1"/>
</dbReference>
<dbReference type="Proteomes" id="UP000275199">
    <property type="component" value="Unassembled WGS sequence"/>
</dbReference>
<organism evidence="8 9">
    <name type="scientific">Pseudomonas neustonica</name>
    <dbReference type="NCBI Taxonomy" id="2487346"/>
    <lineage>
        <taxon>Bacteria</taxon>
        <taxon>Pseudomonadati</taxon>
        <taxon>Pseudomonadota</taxon>
        <taxon>Gammaproteobacteria</taxon>
        <taxon>Pseudomonadales</taxon>
        <taxon>Pseudomonadaceae</taxon>
        <taxon>Pseudomonas</taxon>
    </lineage>
</organism>
<dbReference type="Pfam" id="PF01590">
    <property type="entry name" value="GAF"/>
    <property type="match status" value="1"/>
</dbReference>
<dbReference type="CDD" id="cd00082">
    <property type="entry name" value="HisKA"/>
    <property type="match status" value="1"/>
</dbReference>